<sequence length="42" mass="4732">MEACKAESEYGDVCCLRLGHPFEHVAVYEKTKTIITWSGAEE</sequence>
<dbReference type="EMBL" id="KR063278">
    <property type="protein sequence ID" value="AKJ72512.1"/>
    <property type="molecule type" value="Genomic_DNA"/>
</dbReference>
<proteinExistence type="predicted"/>
<keyword evidence="2" id="KW-1185">Reference proteome</keyword>
<accession>A0A0K0N700</accession>
<evidence type="ECO:0000313" key="2">
    <source>
        <dbReference type="Proteomes" id="UP000202743"/>
    </source>
</evidence>
<name>A0A0K0N700_9CAUD</name>
<organism evidence="1 2">
    <name type="scientific">Gordonia phage GMA7</name>
    <dbReference type="NCBI Taxonomy" id="1647286"/>
    <lineage>
        <taxon>Viruses</taxon>
        <taxon>Duplodnaviria</taxon>
        <taxon>Heunggongvirae</taxon>
        <taxon>Uroviricota</taxon>
        <taxon>Caudoviricetes</taxon>
        <taxon>Getseptimavirus</taxon>
        <taxon>Getseptimavirus GMA7</taxon>
    </lineage>
</organism>
<dbReference type="RefSeq" id="YP_009189212.1">
    <property type="nucleotide sequence ID" value="NC_028673.1"/>
</dbReference>
<dbReference type="Proteomes" id="UP000202743">
    <property type="component" value="Segment"/>
</dbReference>
<protein>
    <submittedName>
        <fullName evidence="1">Uncharacterized protein</fullName>
    </submittedName>
</protein>
<evidence type="ECO:0000313" key="1">
    <source>
        <dbReference type="EMBL" id="AKJ72512.1"/>
    </source>
</evidence>
<dbReference type="KEGG" id="vg:26517435"/>
<gene>
    <name evidence="1" type="ORF">GMA7_75</name>
</gene>
<dbReference type="GeneID" id="26517435"/>
<reference evidence="1 2" key="1">
    <citation type="journal article" date="2015" name="PLoS ONE">
        <title>Lysis to Kill: Evaluation of the Lytic Abilities, and Genomics of Nine Bacteriophages Infective for Gordonia spp. and Their Potential Use in Activated Sludge Foam Biocontrol.</title>
        <authorList>
            <person name="Dyson Z.A."/>
            <person name="Tucci J."/>
            <person name="Seviour R.J."/>
            <person name="Petrovski S."/>
        </authorList>
    </citation>
    <scope>NUCLEOTIDE SEQUENCE [LARGE SCALE GENOMIC DNA]</scope>
</reference>